<feature type="binding site" evidence="3">
    <location>
        <position position="54"/>
    </location>
    <ligand>
        <name>a divalent metal cation</name>
        <dbReference type="ChEBI" id="CHEBI:60240"/>
    </ligand>
</feature>
<accession>A0A1Y5S3S5</accession>
<evidence type="ECO:0000256" key="3">
    <source>
        <dbReference type="PIRSR" id="PIRSR607837-1"/>
    </source>
</evidence>
<dbReference type="InterPro" id="IPR034660">
    <property type="entry name" value="DinB/YfiT-like"/>
</dbReference>
<organism evidence="4 5">
    <name type="scientific">Oceanibacterium hippocampi</name>
    <dbReference type="NCBI Taxonomy" id="745714"/>
    <lineage>
        <taxon>Bacteria</taxon>
        <taxon>Pseudomonadati</taxon>
        <taxon>Pseudomonadota</taxon>
        <taxon>Alphaproteobacteria</taxon>
        <taxon>Sneathiellales</taxon>
        <taxon>Sneathiellaceae</taxon>
        <taxon>Oceanibacterium</taxon>
    </lineage>
</organism>
<evidence type="ECO:0000313" key="5">
    <source>
        <dbReference type="Proteomes" id="UP000193200"/>
    </source>
</evidence>
<dbReference type="GO" id="GO:0046872">
    <property type="term" value="F:metal ion binding"/>
    <property type="evidence" value="ECO:0007669"/>
    <property type="project" value="UniProtKB-KW"/>
</dbReference>
<name>A0A1Y5S3S5_9PROT</name>
<gene>
    <name evidence="4" type="ORF">OCH7691_01172</name>
</gene>
<protein>
    <submittedName>
        <fullName evidence="4">DinB family protein</fullName>
    </submittedName>
</protein>
<evidence type="ECO:0000256" key="1">
    <source>
        <dbReference type="ARBA" id="ARBA00008635"/>
    </source>
</evidence>
<evidence type="ECO:0000256" key="2">
    <source>
        <dbReference type="ARBA" id="ARBA00022723"/>
    </source>
</evidence>
<evidence type="ECO:0000313" key="4">
    <source>
        <dbReference type="EMBL" id="SLN32072.1"/>
    </source>
</evidence>
<dbReference type="AlphaFoldDB" id="A0A1Y5S3S5"/>
<dbReference type="RefSeq" id="WP_217807819.1">
    <property type="nucleotide sequence ID" value="NZ_FWFR01000001.1"/>
</dbReference>
<dbReference type="EMBL" id="FWFR01000001">
    <property type="protein sequence ID" value="SLN32072.1"/>
    <property type="molecule type" value="Genomic_DNA"/>
</dbReference>
<dbReference type="PANTHER" id="PTHR37302:SF3">
    <property type="entry name" value="DAMAGE-INDUCIBLE PROTEIN DINB"/>
    <property type="match status" value="1"/>
</dbReference>
<dbReference type="InterPro" id="IPR007837">
    <property type="entry name" value="DinB"/>
</dbReference>
<proteinExistence type="inferred from homology"/>
<dbReference type="Gene3D" id="1.20.120.450">
    <property type="entry name" value="dinb family like domain"/>
    <property type="match status" value="1"/>
</dbReference>
<keyword evidence="2 3" id="KW-0479">Metal-binding</keyword>
<feature type="binding site" evidence="3">
    <location>
        <position position="143"/>
    </location>
    <ligand>
        <name>a divalent metal cation</name>
        <dbReference type="ChEBI" id="CHEBI:60240"/>
    </ligand>
</feature>
<dbReference type="Proteomes" id="UP000193200">
    <property type="component" value="Unassembled WGS sequence"/>
</dbReference>
<dbReference type="PANTHER" id="PTHR37302">
    <property type="entry name" value="SLR1116 PROTEIN"/>
    <property type="match status" value="1"/>
</dbReference>
<reference evidence="4 5" key="1">
    <citation type="submission" date="2017-03" db="EMBL/GenBank/DDBJ databases">
        <authorList>
            <person name="Afonso C.L."/>
            <person name="Miller P.J."/>
            <person name="Scott M.A."/>
            <person name="Spackman E."/>
            <person name="Goraichik I."/>
            <person name="Dimitrov K.M."/>
            <person name="Suarez D.L."/>
            <person name="Swayne D.E."/>
        </authorList>
    </citation>
    <scope>NUCLEOTIDE SEQUENCE [LARGE SCALE GENOMIC DNA]</scope>
    <source>
        <strain evidence="4 5">CECT 7691</strain>
    </source>
</reference>
<sequence>MRPAMTLEGMFAAMARNNAWANRRLHEACRGLPDGAFGAPRGGFFGSISRTLNHILIVDWYYLDQMSGEGLGYWLRQDEEPYPLLDDLIEAQRAADRRLIAFCDGLGLADLARTVPMERPGRKAPDERIGDLLAHLFQHQVHHRGQAHGLLSDAGITPPQLDEFFLVDDGRFRGDDMAALRDLGLD</sequence>
<dbReference type="SUPFAM" id="SSF109854">
    <property type="entry name" value="DinB/YfiT-like putative metalloenzymes"/>
    <property type="match status" value="1"/>
</dbReference>
<feature type="binding site" evidence="3">
    <location>
        <position position="139"/>
    </location>
    <ligand>
        <name>a divalent metal cation</name>
        <dbReference type="ChEBI" id="CHEBI:60240"/>
    </ligand>
</feature>
<keyword evidence="5" id="KW-1185">Reference proteome</keyword>
<dbReference type="InParanoid" id="A0A1Y5S3S5"/>
<comment type="similarity">
    <text evidence="1">Belongs to the DinB family.</text>
</comment>
<dbReference type="Pfam" id="PF05163">
    <property type="entry name" value="DinB"/>
    <property type="match status" value="1"/>
</dbReference>